<keyword evidence="1" id="KW-1133">Transmembrane helix</keyword>
<reference evidence="2 3" key="1">
    <citation type="submission" date="2019-03" db="EMBL/GenBank/DDBJ databases">
        <title>Single cell metagenomics reveals metabolic interactions within the superorganism composed of flagellate Streblomastix strix and complex community of Bacteroidetes bacteria on its surface.</title>
        <authorList>
            <person name="Treitli S.C."/>
            <person name="Kolisko M."/>
            <person name="Husnik F."/>
            <person name="Keeling P."/>
            <person name="Hampl V."/>
        </authorList>
    </citation>
    <scope>NUCLEOTIDE SEQUENCE [LARGE SCALE GENOMIC DNA]</scope>
    <source>
        <strain evidence="2">ST1C</strain>
    </source>
</reference>
<dbReference type="PROSITE" id="PS51257">
    <property type="entry name" value="PROKAR_LIPOPROTEIN"/>
    <property type="match status" value="1"/>
</dbReference>
<feature type="transmembrane region" description="Helical" evidence="1">
    <location>
        <begin position="39"/>
        <end position="56"/>
    </location>
</feature>
<dbReference type="AlphaFoldDB" id="A0A5J4X8C0"/>
<dbReference type="Proteomes" id="UP000324800">
    <property type="component" value="Unassembled WGS sequence"/>
</dbReference>
<proteinExistence type="predicted"/>
<evidence type="ECO:0000313" key="3">
    <source>
        <dbReference type="Proteomes" id="UP000324800"/>
    </source>
</evidence>
<comment type="caution">
    <text evidence="2">The sequence shown here is derived from an EMBL/GenBank/DDBJ whole genome shotgun (WGS) entry which is preliminary data.</text>
</comment>
<accession>A0A5J4X8C0</accession>
<name>A0A5J4X8C0_9EUKA</name>
<sequence>MRVSLGQWFSIPILLASCCSNVLVFLGKSVKKSSVVSKIEVLLAQLYFTILDFGVLCRIVNHGIIPGIINHDFILKTSQIENFLDLIQSPKVGIELCLQSVHSIQYAIMKKATNLPGGRWRRFTITLGSRVRIRFDDPRIIYFKCHQNLRYDWDKWVDPQDAVLPQMVKCPNPLRMTLFCNRPSYPTCAESRQCKISFLERALSILIERAGRKSRIVPDFPRFQKSSLRIFLGVKMSPGIASAFLQNPPDFQVQTLIVKLLSVFQDWKLSKSYPILSGSPSFPIVRNVSRETVSLKKWPSISFDFYSKALLSSSKDSQGTRSSSILNSRVAHQLW</sequence>
<evidence type="ECO:0000256" key="1">
    <source>
        <dbReference type="SAM" id="Phobius"/>
    </source>
</evidence>
<organism evidence="2 3">
    <name type="scientific">Streblomastix strix</name>
    <dbReference type="NCBI Taxonomy" id="222440"/>
    <lineage>
        <taxon>Eukaryota</taxon>
        <taxon>Metamonada</taxon>
        <taxon>Preaxostyla</taxon>
        <taxon>Oxymonadida</taxon>
        <taxon>Streblomastigidae</taxon>
        <taxon>Streblomastix</taxon>
    </lineage>
</organism>
<keyword evidence="1" id="KW-0812">Transmembrane</keyword>
<feature type="transmembrane region" description="Helical" evidence="1">
    <location>
        <begin position="6"/>
        <end position="27"/>
    </location>
</feature>
<evidence type="ECO:0000313" key="2">
    <source>
        <dbReference type="EMBL" id="KAA6403500.1"/>
    </source>
</evidence>
<keyword evidence="1" id="KW-0472">Membrane</keyword>
<dbReference type="EMBL" id="SNRW01000092">
    <property type="protein sequence ID" value="KAA6403500.1"/>
    <property type="molecule type" value="Genomic_DNA"/>
</dbReference>
<protein>
    <submittedName>
        <fullName evidence="2">Uncharacterized protein</fullName>
    </submittedName>
</protein>
<gene>
    <name evidence="2" type="ORF">EZS28_000965</name>
</gene>